<evidence type="ECO:0000256" key="9">
    <source>
        <dbReference type="PIRSR" id="PIRSR000177-1"/>
    </source>
</evidence>
<keyword evidence="6 8" id="KW-0408">Iron</keyword>
<dbReference type="RefSeq" id="WP_104724604.1">
    <property type="nucleotide sequence ID" value="NZ_FZNE01000003.1"/>
</dbReference>
<evidence type="ECO:0000256" key="4">
    <source>
        <dbReference type="ARBA" id="ARBA00022723"/>
    </source>
</evidence>
<comment type="function">
    <text evidence="8">The fumarate reductase enzyme complex is required for fumarate respiration. This subunit anchors the complex in the membrane and binds a diheme cytochrome b.</text>
</comment>
<feature type="binding site" description="axial binding residue" evidence="9">
    <location>
        <position position="45"/>
    </location>
    <ligand>
        <name>heme b</name>
        <dbReference type="ChEBI" id="CHEBI:60344"/>
        <label>bD</label>
    </ligand>
    <ligandPart>
        <name>Fe</name>
        <dbReference type="ChEBI" id="CHEBI:18248"/>
    </ligandPart>
</feature>
<keyword evidence="7 8" id="KW-0472">Membrane</keyword>
<keyword evidence="8" id="KW-0816">Tricarboxylic acid cycle</keyword>
<proteinExistence type="predicted"/>
<feature type="transmembrane region" description="Helical" evidence="10">
    <location>
        <begin position="176"/>
        <end position="199"/>
    </location>
</feature>
<keyword evidence="12" id="KW-1185">Reference proteome</keyword>
<evidence type="ECO:0000313" key="12">
    <source>
        <dbReference type="Proteomes" id="UP000257067"/>
    </source>
</evidence>
<feature type="transmembrane region" description="Helical" evidence="10">
    <location>
        <begin position="126"/>
        <end position="150"/>
    </location>
</feature>
<dbReference type="Proteomes" id="UP000257067">
    <property type="component" value="Unassembled WGS sequence"/>
</dbReference>
<feature type="transmembrane region" description="Helical" evidence="10">
    <location>
        <begin position="220"/>
        <end position="241"/>
    </location>
</feature>
<keyword evidence="5 10" id="KW-1133">Transmembrane helix</keyword>
<keyword evidence="8" id="KW-0813">Transport</keyword>
<dbReference type="EMBL" id="NXLU01000002">
    <property type="protein sequence ID" value="RDU69444.1"/>
    <property type="molecule type" value="Genomic_DNA"/>
</dbReference>
<dbReference type="Gene3D" id="1.20.1300.10">
    <property type="entry name" value="Fumarate reductase/succinate dehydrogenase, transmembrane subunit"/>
    <property type="match status" value="1"/>
</dbReference>
<evidence type="ECO:0000256" key="6">
    <source>
        <dbReference type="ARBA" id="ARBA00023004"/>
    </source>
</evidence>
<protein>
    <recommendedName>
        <fullName evidence="8">Fumarate reductase cytochrome b subunit</fullName>
    </recommendedName>
</protein>
<name>A0A3D8IXU8_9HELI</name>
<feature type="transmembrane region" description="Helical" evidence="10">
    <location>
        <begin position="78"/>
        <end position="99"/>
    </location>
</feature>
<evidence type="ECO:0000256" key="10">
    <source>
        <dbReference type="SAM" id="Phobius"/>
    </source>
</evidence>
<dbReference type="GO" id="GO:0006099">
    <property type="term" value="P:tricarboxylic acid cycle"/>
    <property type="evidence" value="ECO:0007669"/>
    <property type="project" value="UniProtKB-UniRule"/>
</dbReference>
<evidence type="ECO:0000256" key="5">
    <source>
        <dbReference type="ARBA" id="ARBA00022989"/>
    </source>
</evidence>
<dbReference type="PIRSF" id="PIRSF000177">
    <property type="entry name" value="Fumar_rd_cyt_b"/>
    <property type="match status" value="1"/>
</dbReference>
<keyword evidence="8" id="KW-1003">Cell membrane</keyword>
<evidence type="ECO:0000256" key="3">
    <source>
        <dbReference type="ARBA" id="ARBA00022692"/>
    </source>
</evidence>
<evidence type="ECO:0000256" key="8">
    <source>
        <dbReference type="PIRNR" id="PIRNR000177"/>
    </source>
</evidence>
<organism evidence="11 12">
    <name type="scientific">Helicobacter cholecystus</name>
    <dbReference type="NCBI Taxonomy" id="45498"/>
    <lineage>
        <taxon>Bacteria</taxon>
        <taxon>Pseudomonadati</taxon>
        <taxon>Campylobacterota</taxon>
        <taxon>Epsilonproteobacteria</taxon>
        <taxon>Campylobacterales</taxon>
        <taxon>Helicobacteraceae</taxon>
        <taxon>Helicobacter</taxon>
    </lineage>
</organism>
<comment type="subcellular location">
    <subcellularLocation>
        <location evidence="8">Cell inner membrane</location>
    </subcellularLocation>
    <subcellularLocation>
        <location evidence="1">Membrane</location>
    </subcellularLocation>
</comment>
<dbReference type="AlphaFoldDB" id="A0A3D8IXU8"/>
<dbReference type="InterPro" id="IPR034804">
    <property type="entry name" value="SQR/QFR_C/D"/>
</dbReference>
<evidence type="ECO:0000256" key="2">
    <source>
        <dbReference type="ARBA" id="ARBA00022617"/>
    </source>
</evidence>
<keyword evidence="3 10" id="KW-0812">Transmembrane</keyword>
<dbReference type="InterPro" id="IPR004224">
    <property type="entry name" value="Fum_red_B_TM"/>
</dbReference>
<dbReference type="Pfam" id="PF01127">
    <property type="entry name" value="Sdh_cyt"/>
    <property type="match status" value="1"/>
</dbReference>
<dbReference type="InterPro" id="IPR000701">
    <property type="entry name" value="SuccDH_FuR_B_TM-su"/>
</dbReference>
<keyword evidence="4 8" id="KW-0479">Metal-binding</keyword>
<evidence type="ECO:0000256" key="1">
    <source>
        <dbReference type="ARBA" id="ARBA00004370"/>
    </source>
</evidence>
<feature type="transmembrane region" description="Helical" evidence="10">
    <location>
        <begin position="29"/>
        <end position="54"/>
    </location>
</feature>
<gene>
    <name evidence="11" type="ORF">CQA62_02005</name>
</gene>
<feature type="binding site" description="axial binding residue" evidence="9">
    <location>
        <position position="94"/>
    </location>
    <ligand>
        <name>heme b</name>
        <dbReference type="ChEBI" id="CHEBI:60344"/>
        <label>bD</label>
    </ligand>
    <ligandPart>
        <name>Fe</name>
        <dbReference type="ChEBI" id="CHEBI:18248"/>
    </ligandPart>
</feature>
<dbReference type="GO" id="GO:0046872">
    <property type="term" value="F:metal ion binding"/>
    <property type="evidence" value="ECO:0007669"/>
    <property type="project" value="UniProtKB-UniRule"/>
</dbReference>
<evidence type="ECO:0000256" key="7">
    <source>
        <dbReference type="ARBA" id="ARBA00023136"/>
    </source>
</evidence>
<dbReference type="OrthoDB" id="5345350at2"/>
<feature type="binding site" description="axial binding residue" evidence="9">
    <location>
        <position position="189"/>
    </location>
    <ligand>
        <name>heme b</name>
        <dbReference type="ChEBI" id="CHEBI:60344"/>
        <label>bD</label>
    </ligand>
    <ligandPart>
        <name>Fe</name>
        <dbReference type="ChEBI" id="CHEBI:18248"/>
    </ligandPart>
</feature>
<dbReference type="GO" id="GO:0005886">
    <property type="term" value="C:plasma membrane"/>
    <property type="evidence" value="ECO:0007669"/>
    <property type="project" value="UniProtKB-SubCell"/>
</dbReference>
<sequence length="271" mass="31462">MSFEKEIIESYAGVTPERKKSRLPARLDWWQSATGLFLGLFMIAHMFFVSSILISPKLFDWMVAKAELDFVFGHRKPIVTSFIVLIVLVVFMVHAFLAMRKFPINYKQFLKMRTHKNLMKHGDTNYWWIQAMTGFVLFFFGSAHLFVIMLSPNSPDALIGIGSVASSLRFVEQHFWILYLVLLVAVELHGSIGLYRLAVKWGWFDHWGKTPEATRKVLQKVKMAMTIFFLTLGFLTFGAYIKYGIEFSNLEKRMQKAMNHNEVDVLIMEVQ</sequence>
<keyword evidence="2 8" id="KW-0349">Heme</keyword>
<accession>A0A3D8IXU8</accession>
<dbReference type="SUPFAM" id="SSF81343">
    <property type="entry name" value="Fumarate reductase respiratory complex transmembrane subunits"/>
    <property type="match status" value="1"/>
</dbReference>
<feature type="binding site" description="axial binding residue" evidence="9">
    <location>
        <position position="144"/>
    </location>
    <ligand>
        <name>heme b</name>
        <dbReference type="ChEBI" id="CHEBI:60344"/>
        <label>bD</label>
    </ligand>
    <ligandPart>
        <name>Fe</name>
        <dbReference type="ChEBI" id="CHEBI:18248"/>
    </ligandPart>
</feature>
<comment type="caution">
    <text evidence="11">The sequence shown here is derived from an EMBL/GenBank/DDBJ whole genome shotgun (WGS) entry which is preliminary data.</text>
</comment>
<keyword evidence="8" id="KW-0249">Electron transport</keyword>
<evidence type="ECO:0000313" key="11">
    <source>
        <dbReference type="EMBL" id="RDU69444.1"/>
    </source>
</evidence>
<dbReference type="NCBIfam" id="NF010072">
    <property type="entry name" value="PRK13553.1"/>
    <property type="match status" value="1"/>
</dbReference>
<reference evidence="11 12" key="1">
    <citation type="submission" date="2018-04" db="EMBL/GenBank/DDBJ databases">
        <title>Novel Campyloabacter and Helicobacter Species and Strains.</title>
        <authorList>
            <person name="Mannion A.J."/>
            <person name="Shen Z."/>
            <person name="Fox J.G."/>
        </authorList>
    </citation>
    <scope>NUCLEOTIDE SEQUENCE [LARGE SCALE GENOMIC DNA]</scope>
    <source>
        <strain evidence="11 12">ATCC 700242</strain>
    </source>
</reference>
<dbReference type="CDD" id="cd00581">
    <property type="entry name" value="QFR_TypeB_TM"/>
    <property type="match status" value="1"/>
</dbReference>